<dbReference type="GO" id="GO:0003700">
    <property type="term" value="F:DNA-binding transcription factor activity"/>
    <property type="evidence" value="ECO:0007669"/>
    <property type="project" value="InterPro"/>
</dbReference>
<reference evidence="3 4" key="1">
    <citation type="journal article" date="2016" name="Front. Microbiol.">
        <title>Comprehensive Phylogenetic Analysis of Bovine Non-aureus Staphylococci Species Based on Whole-Genome Sequencing.</title>
        <authorList>
            <person name="Naushad S."/>
            <person name="Barkema H.W."/>
            <person name="Luby C."/>
            <person name="Condas L.A."/>
            <person name="Nobrega D.B."/>
            <person name="Carson D.A."/>
            <person name="De Buck J."/>
        </authorList>
    </citation>
    <scope>NUCLEOTIDE SEQUENCE [LARGE SCALE GENOMIC DNA]</scope>
    <source>
        <strain evidence="3 4">SNUC 4554</strain>
    </source>
</reference>
<evidence type="ECO:0000259" key="2">
    <source>
        <dbReference type="PROSITE" id="PS50995"/>
    </source>
</evidence>
<dbReference type="SMART" id="SM00347">
    <property type="entry name" value="HTH_MARR"/>
    <property type="match status" value="1"/>
</dbReference>
<sequence>MIRIEKEYEEITSLVRSLGTRVVLYQQYISELLNVYSHDFTTIDILKETGPITAGELAQRVGLTTGSVTSLVDRLEKRGYVTRERHPRDRRKVIIVPHYEEKTEVQNVFSNLNENMLSLSAQYTEKELLIIKRFLNEATSVIENQIIRSHSEGDKK</sequence>
<dbReference type="PANTHER" id="PTHR33164">
    <property type="entry name" value="TRANSCRIPTIONAL REGULATOR, MARR FAMILY"/>
    <property type="match status" value="1"/>
</dbReference>
<dbReference type="InterPro" id="IPR039422">
    <property type="entry name" value="MarR/SlyA-like"/>
</dbReference>
<protein>
    <submittedName>
        <fullName evidence="3">MarR family transcriptional regulator</fullName>
    </submittedName>
</protein>
<dbReference type="PANTHER" id="PTHR33164:SF106">
    <property type="entry name" value="TRANSCRIPTIONAL REGULATORY PROTEIN"/>
    <property type="match status" value="1"/>
</dbReference>
<organism evidence="3 4">
    <name type="scientific">Staphylococcus shinii</name>
    <dbReference type="NCBI Taxonomy" id="2912228"/>
    <lineage>
        <taxon>Bacteria</taxon>
        <taxon>Bacillati</taxon>
        <taxon>Bacillota</taxon>
        <taxon>Bacilli</taxon>
        <taxon>Bacillales</taxon>
        <taxon>Staphylococcaceae</taxon>
        <taxon>Staphylococcus</taxon>
    </lineage>
</organism>
<evidence type="ECO:0000313" key="4">
    <source>
        <dbReference type="Proteomes" id="UP000286317"/>
    </source>
</evidence>
<keyword evidence="4" id="KW-1185">Reference proteome</keyword>
<dbReference type="InterPro" id="IPR011991">
    <property type="entry name" value="ArsR-like_HTH"/>
</dbReference>
<dbReference type="GO" id="GO:0003677">
    <property type="term" value="F:DNA binding"/>
    <property type="evidence" value="ECO:0007669"/>
    <property type="project" value="UniProtKB-KW"/>
</dbReference>
<comment type="caution">
    <text evidence="3">The sequence shown here is derived from an EMBL/GenBank/DDBJ whole genome shotgun (WGS) entry which is preliminary data.</text>
</comment>
<dbReference type="Gene3D" id="1.10.10.10">
    <property type="entry name" value="Winged helix-like DNA-binding domain superfamily/Winged helix DNA-binding domain"/>
    <property type="match status" value="1"/>
</dbReference>
<dbReference type="InterPro" id="IPR000835">
    <property type="entry name" value="HTH_MarR-typ"/>
</dbReference>
<dbReference type="RefSeq" id="WP_107552559.1">
    <property type="nucleotide sequence ID" value="NZ_CP150685.1"/>
</dbReference>
<dbReference type="PROSITE" id="PS50995">
    <property type="entry name" value="HTH_MARR_2"/>
    <property type="match status" value="1"/>
</dbReference>
<dbReference type="Pfam" id="PF01047">
    <property type="entry name" value="MarR"/>
    <property type="match status" value="1"/>
</dbReference>
<dbReference type="GO" id="GO:0006950">
    <property type="term" value="P:response to stress"/>
    <property type="evidence" value="ECO:0007669"/>
    <property type="project" value="TreeGrafter"/>
</dbReference>
<keyword evidence="1" id="KW-0238">DNA-binding</keyword>
<feature type="domain" description="HTH marR-type" evidence="2">
    <location>
        <begin position="1"/>
        <end position="140"/>
    </location>
</feature>
<dbReference type="EMBL" id="QXUF01000183">
    <property type="protein sequence ID" value="RIM96469.1"/>
    <property type="molecule type" value="Genomic_DNA"/>
</dbReference>
<gene>
    <name evidence="3" type="ORF">BU112_14230</name>
</gene>
<proteinExistence type="predicted"/>
<dbReference type="SUPFAM" id="SSF46785">
    <property type="entry name" value="Winged helix' DNA-binding domain"/>
    <property type="match status" value="1"/>
</dbReference>
<evidence type="ECO:0000313" key="3">
    <source>
        <dbReference type="EMBL" id="RIM96469.1"/>
    </source>
</evidence>
<dbReference type="InterPro" id="IPR036388">
    <property type="entry name" value="WH-like_DNA-bd_sf"/>
</dbReference>
<dbReference type="Proteomes" id="UP000286317">
    <property type="component" value="Unassembled WGS sequence"/>
</dbReference>
<evidence type="ECO:0000256" key="1">
    <source>
        <dbReference type="ARBA" id="ARBA00023125"/>
    </source>
</evidence>
<accession>A0A418IBP1</accession>
<dbReference type="CDD" id="cd00090">
    <property type="entry name" value="HTH_ARSR"/>
    <property type="match status" value="1"/>
</dbReference>
<dbReference type="OrthoDB" id="162531at2"/>
<name>A0A418IBP1_9STAP</name>
<dbReference type="InterPro" id="IPR036390">
    <property type="entry name" value="WH_DNA-bd_sf"/>
</dbReference>
<dbReference type="AlphaFoldDB" id="A0A418IBP1"/>